<dbReference type="GO" id="GO:0005634">
    <property type="term" value="C:nucleus"/>
    <property type="evidence" value="ECO:0007669"/>
    <property type="project" value="TreeGrafter"/>
</dbReference>
<dbReference type="PANTHER" id="PTHR13621:SF2">
    <property type="entry name" value="PROLINE-RICH PROTEIN PRCC"/>
    <property type="match status" value="1"/>
</dbReference>
<dbReference type="AlphaFoldDB" id="A0AAV7I8R5"/>
<feature type="compositionally biased region" description="Low complexity" evidence="1">
    <location>
        <begin position="68"/>
        <end position="77"/>
    </location>
</feature>
<keyword evidence="3" id="KW-1185">Reference proteome</keyword>
<evidence type="ECO:0008006" key="4">
    <source>
        <dbReference type="Google" id="ProtNLM"/>
    </source>
</evidence>
<gene>
    <name evidence="2" type="ORF">KQX54_009866</name>
</gene>
<feature type="compositionally biased region" description="Basic and acidic residues" evidence="1">
    <location>
        <begin position="48"/>
        <end position="67"/>
    </location>
</feature>
<name>A0AAV7I8R5_COTGL</name>
<comment type="caution">
    <text evidence="2">The sequence shown here is derived from an EMBL/GenBank/DDBJ whole genome shotgun (WGS) entry which is preliminary data.</text>
</comment>
<feature type="region of interest" description="Disordered" evidence="1">
    <location>
        <begin position="1"/>
        <end position="77"/>
    </location>
</feature>
<feature type="region of interest" description="Disordered" evidence="1">
    <location>
        <begin position="136"/>
        <end position="158"/>
    </location>
</feature>
<evidence type="ECO:0000256" key="1">
    <source>
        <dbReference type="SAM" id="MobiDB-lite"/>
    </source>
</evidence>
<organism evidence="2 3">
    <name type="scientific">Cotesia glomerata</name>
    <name type="common">Lepidopteran parasitic wasp</name>
    <name type="synonym">Apanteles glomeratus</name>
    <dbReference type="NCBI Taxonomy" id="32391"/>
    <lineage>
        <taxon>Eukaryota</taxon>
        <taxon>Metazoa</taxon>
        <taxon>Ecdysozoa</taxon>
        <taxon>Arthropoda</taxon>
        <taxon>Hexapoda</taxon>
        <taxon>Insecta</taxon>
        <taxon>Pterygota</taxon>
        <taxon>Neoptera</taxon>
        <taxon>Endopterygota</taxon>
        <taxon>Hymenoptera</taxon>
        <taxon>Apocrita</taxon>
        <taxon>Ichneumonoidea</taxon>
        <taxon>Braconidae</taxon>
        <taxon>Microgastrinae</taxon>
        <taxon>Cotesia</taxon>
    </lineage>
</organism>
<dbReference type="PANTHER" id="PTHR13621">
    <property type="entry name" value="PROLINE-RICH PROTEIN PRCC"/>
    <property type="match status" value="1"/>
</dbReference>
<proteinExistence type="predicted"/>
<evidence type="ECO:0000313" key="2">
    <source>
        <dbReference type="EMBL" id="KAH0546471.1"/>
    </source>
</evidence>
<reference evidence="2 3" key="1">
    <citation type="journal article" date="2021" name="J. Hered.">
        <title>A chromosome-level genome assembly of the parasitoid wasp, Cotesia glomerata (Hymenoptera: Braconidae).</title>
        <authorList>
            <person name="Pinto B.J."/>
            <person name="Weis J.J."/>
            <person name="Gamble T."/>
            <person name="Ode P.J."/>
            <person name="Paul R."/>
            <person name="Zaspel J.M."/>
        </authorList>
    </citation>
    <scope>NUCLEOTIDE SEQUENCE [LARGE SCALE GENOMIC DNA]</scope>
    <source>
        <strain evidence="2">CgM1</strain>
    </source>
</reference>
<dbReference type="EMBL" id="JAHXZJ010002237">
    <property type="protein sequence ID" value="KAH0546471.1"/>
    <property type="molecule type" value="Genomic_DNA"/>
</dbReference>
<dbReference type="Proteomes" id="UP000826195">
    <property type="component" value="Unassembled WGS sequence"/>
</dbReference>
<dbReference type="Pfam" id="PF10253">
    <property type="entry name" value="PRCC"/>
    <property type="match status" value="1"/>
</dbReference>
<feature type="compositionally biased region" description="Polar residues" evidence="1">
    <location>
        <begin position="26"/>
        <end position="47"/>
    </location>
</feature>
<dbReference type="InterPro" id="IPR018800">
    <property type="entry name" value="PRCC"/>
</dbReference>
<accession>A0AAV7I8R5</accession>
<protein>
    <recommendedName>
        <fullName evidence="4">Proline-rich protein PRCC</fullName>
    </recommendedName>
</protein>
<evidence type="ECO:0000313" key="3">
    <source>
        <dbReference type="Proteomes" id="UP000826195"/>
    </source>
</evidence>
<sequence>MSLAGLVAYDSSDESDNEDCPKENTTKNVEITISSDNLKNSKSIQNDIESKPPELRQKIPENDRLDSSNDVGNSSSSLFFNILPKPKNDIINEEIEEELDDIPIMSMKNITIEKPIKKIREPVKISIPSLSDYDDVEEPTKAIRKPQPSKGLPGVLANIPPPKSELISTKNMVPHVLTKKSGSVTPLALKPTQVKKNAQNHTRVNKQVEETKTSKALDAITYASDSEDEEDTKVSSKSGIDFFSLSEPVNLPISEQALASHLLPMPEKMETSNCVAEIANDVEEPEVNDQNQKTLTSTVMNLPRDEILMKNKAAIGPKLPVPEQEFRLDSEGNVAFDDKAIEYLCGKRGVKRKHQIVNETEIIDINGEDIKPDERDWLIKALTEEPVQRPVSLGSGPSGQSKKKHQITYLAHQAKAMELELKNQWAANKLARKQAKSKYGF</sequence>